<reference evidence="2" key="1">
    <citation type="submission" date="2016-07" db="EMBL/GenBank/DDBJ databases">
        <authorList>
            <person name="Florea S."/>
            <person name="Webb J.S."/>
            <person name="Jaromczyk J."/>
            <person name="Schardl C.L."/>
        </authorList>
    </citation>
    <scope>NUCLEOTIDE SEQUENCE [LARGE SCALE GENOMIC DNA]</scope>
    <source>
        <strain evidence="2">Z6</strain>
    </source>
</reference>
<dbReference type="Proteomes" id="UP000093514">
    <property type="component" value="Unassembled WGS sequence"/>
</dbReference>
<sequence length="124" mass="14253">MEVTDKVRKKLRQLLDEKITGDSASDTRFEEEEIDDLIIESSNIYQAAYKGWILKAGMLQREIGYYQSIDTGQESYTLLNLKTALNSAKDMVDMYKKLSNDYKKENESNQLGSFVLKVKSPEVL</sequence>
<dbReference type="RefSeq" id="WP_068714406.1">
    <property type="nucleotide sequence ID" value="NZ_LWDV01000003.1"/>
</dbReference>
<protein>
    <submittedName>
        <fullName evidence="1">Uncharacterized protein</fullName>
    </submittedName>
</protein>
<gene>
    <name evidence="1" type="ORF">U472_00450</name>
</gene>
<evidence type="ECO:0000313" key="2">
    <source>
        <dbReference type="Proteomes" id="UP000093514"/>
    </source>
</evidence>
<organism evidence="1 2">
    <name type="scientific">Orenia metallireducens</name>
    <dbReference type="NCBI Taxonomy" id="1413210"/>
    <lineage>
        <taxon>Bacteria</taxon>
        <taxon>Bacillati</taxon>
        <taxon>Bacillota</taxon>
        <taxon>Clostridia</taxon>
        <taxon>Halanaerobiales</taxon>
        <taxon>Halobacteroidaceae</taxon>
        <taxon>Orenia</taxon>
    </lineage>
</organism>
<accession>A0A1C0ADF0</accession>
<keyword evidence="2" id="KW-1185">Reference proteome</keyword>
<reference evidence="1 2" key="2">
    <citation type="submission" date="2016-08" db="EMBL/GenBank/DDBJ databases">
        <title>Orenia metallireducens sp. nov. strain Z6, a Novel Metal-reducing Firmicute from the Deep Subsurface.</title>
        <authorList>
            <person name="Maxim B.I."/>
            <person name="Kenneth K."/>
            <person name="Flynn T.M."/>
            <person name="Oloughlin E.J."/>
            <person name="Locke R.A."/>
            <person name="Weber J.R."/>
            <person name="Egan S.M."/>
            <person name="Mackie R.I."/>
            <person name="Cann I.K."/>
        </authorList>
    </citation>
    <scope>NUCLEOTIDE SEQUENCE [LARGE SCALE GENOMIC DNA]</scope>
    <source>
        <strain evidence="1 2">Z6</strain>
    </source>
</reference>
<name>A0A1C0ADF0_9FIRM</name>
<dbReference type="OrthoDB" id="2616930at2"/>
<evidence type="ECO:0000313" key="1">
    <source>
        <dbReference type="EMBL" id="OCL28659.1"/>
    </source>
</evidence>
<comment type="caution">
    <text evidence="1">The sequence shown here is derived from an EMBL/GenBank/DDBJ whole genome shotgun (WGS) entry which is preliminary data.</text>
</comment>
<dbReference type="AlphaFoldDB" id="A0A1C0ADF0"/>
<dbReference type="EMBL" id="LWDV01000003">
    <property type="protein sequence ID" value="OCL28659.1"/>
    <property type="molecule type" value="Genomic_DNA"/>
</dbReference>
<proteinExistence type="predicted"/>